<dbReference type="AlphaFoldDB" id="A0A0F9G872"/>
<protein>
    <submittedName>
        <fullName evidence="1">Uncharacterized protein</fullName>
    </submittedName>
</protein>
<dbReference type="EMBL" id="LAZR01027441">
    <property type="protein sequence ID" value="KKL65720.1"/>
    <property type="molecule type" value="Genomic_DNA"/>
</dbReference>
<evidence type="ECO:0000313" key="1">
    <source>
        <dbReference type="EMBL" id="KKL65720.1"/>
    </source>
</evidence>
<name>A0A0F9G872_9ZZZZ</name>
<organism evidence="1">
    <name type="scientific">marine sediment metagenome</name>
    <dbReference type="NCBI Taxonomy" id="412755"/>
    <lineage>
        <taxon>unclassified sequences</taxon>
        <taxon>metagenomes</taxon>
        <taxon>ecological metagenomes</taxon>
    </lineage>
</organism>
<sequence>MADPTDIYRQCKYTRATEDGYKFDVAWIPEKFAVRGKVIRFKDSQELWTIAEVWGKRTYAWLLANEREYKALKSIQGRGAIDDSS</sequence>
<reference evidence="1" key="1">
    <citation type="journal article" date="2015" name="Nature">
        <title>Complex archaea that bridge the gap between prokaryotes and eukaryotes.</title>
        <authorList>
            <person name="Spang A."/>
            <person name="Saw J.H."/>
            <person name="Jorgensen S.L."/>
            <person name="Zaremba-Niedzwiedzka K."/>
            <person name="Martijn J."/>
            <person name="Lind A.E."/>
            <person name="van Eijk R."/>
            <person name="Schleper C."/>
            <person name="Guy L."/>
            <person name="Ettema T.J."/>
        </authorList>
    </citation>
    <scope>NUCLEOTIDE SEQUENCE</scope>
</reference>
<gene>
    <name evidence="1" type="ORF">LCGC14_2152120</name>
</gene>
<comment type="caution">
    <text evidence="1">The sequence shown here is derived from an EMBL/GenBank/DDBJ whole genome shotgun (WGS) entry which is preliminary data.</text>
</comment>
<proteinExistence type="predicted"/>
<accession>A0A0F9G872</accession>